<dbReference type="Pfam" id="PF00098">
    <property type="entry name" value="zf-CCHC"/>
    <property type="match status" value="1"/>
</dbReference>
<keyword evidence="1" id="KW-0862">Zinc</keyword>
<evidence type="ECO:0000313" key="4">
    <source>
        <dbReference type="EMBL" id="GFA05889.1"/>
    </source>
</evidence>
<gene>
    <name evidence="4" type="ORF">Tci_577861</name>
</gene>
<evidence type="ECO:0000259" key="3">
    <source>
        <dbReference type="PROSITE" id="PS50158"/>
    </source>
</evidence>
<feature type="non-terminal residue" evidence="4">
    <location>
        <position position="253"/>
    </location>
</feature>
<evidence type="ECO:0000256" key="1">
    <source>
        <dbReference type="PROSITE-ProRule" id="PRU00047"/>
    </source>
</evidence>
<reference evidence="4" key="1">
    <citation type="journal article" date="2019" name="Sci. Rep.">
        <title>Draft genome of Tanacetum cinerariifolium, the natural source of mosquito coil.</title>
        <authorList>
            <person name="Yamashiro T."/>
            <person name="Shiraishi A."/>
            <person name="Satake H."/>
            <person name="Nakayama K."/>
        </authorList>
    </citation>
    <scope>NUCLEOTIDE SEQUENCE</scope>
</reference>
<dbReference type="AlphaFoldDB" id="A0A699J2Z3"/>
<feature type="compositionally biased region" description="Basic and acidic residues" evidence="2">
    <location>
        <begin position="79"/>
        <end position="92"/>
    </location>
</feature>
<dbReference type="InterPro" id="IPR001878">
    <property type="entry name" value="Znf_CCHC"/>
</dbReference>
<dbReference type="InterPro" id="IPR036875">
    <property type="entry name" value="Znf_CCHC_sf"/>
</dbReference>
<dbReference type="GO" id="GO:0008270">
    <property type="term" value="F:zinc ion binding"/>
    <property type="evidence" value="ECO:0007669"/>
    <property type="project" value="UniProtKB-KW"/>
</dbReference>
<dbReference type="EMBL" id="BKCJ010362592">
    <property type="protein sequence ID" value="GFA05889.1"/>
    <property type="molecule type" value="Genomic_DNA"/>
</dbReference>
<feature type="region of interest" description="Disordered" evidence="2">
    <location>
        <begin position="79"/>
        <end position="99"/>
    </location>
</feature>
<evidence type="ECO:0000256" key="2">
    <source>
        <dbReference type="SAM" id="MobiDB-lite"/>
    </source>
</evidence>
<comment type="caution">
    <text evidence="4">The sequence shown here is derived from an EMBL/GenBank/DDBJ whole genome shotgun (WGS) entry which is preliminary data.</text>
</comment>
<sequence>QPNSLQLDNEDLQQIHPDDLEEIDLRWQMAMLTMRARRFLKNTGRKFSMNGNETIGFDKFKVKCYNCHKRGHFARECRASRSQDTKDKEATKRTVPVETPSSSALVSCDGLKGYDWSDQAEEEEFVNEPIVSEPTVKKHVVETSEVKASADKPKIVRKNFGSPLIEDWILDSEDEDESKSKIEKKTIKPSFAKIEFVKSKEQGNSQQDLQDQGVIDSGCSRHMTWNMSYLTDYEKIDRGYVAFGSNPKGEKIT</sequence>
<dbReference type="GO" id="GO:0003676">
    <property type="term" value="F:nucleic acid binding"/>
    <property type="evidence" value="ECO:0007669"/>
    <property type="project" value="InterPro"/>
</dbReference>
<dbReference type="PROSITE" id="PS50158">
    <property type="entry name" value="ZF_CCHC"/>
    <property type="match status" value="1"/>
</dbReference>
<dbReference type="Gene3D" id="4.10.60.10">
    <property type="entry name" value="Zinc finger, CCHC-type"/>
    <property type="match status" value="1"/>
</dbReference>
<dbReference type="SUPFAM" id="SSF57756">
    <property type="entry name" value="Retrovirus zinc finger-like domains"/>
    <property type="match status" value="1"/>
</dbReference>
<feature type="non-terminal residue" evidence="4">
    <location>
        <position position="1"/>
    </location>
</feature>
<feature type="domain" description="CCHC-type" evidence="3">
    <location>
        <begin position="63"/>
        <end position="78"/>
    </location>
</feature>
<keyword evidence="1" id="KW-0479">Metal-binding</keyword>
<proteinExistence type="predicted"/>
<dbReference type="SMART" id="SM00343">
    <property type="entry name" value="ZnF_C2HC"/>
    <property type="match status" value="1"/>
</dbReference>
<accession>A0A699J2Z3</accession>
<keyword evidence="1" id="KW-0863">Zinc-finger</keyword>
<name>A0A699J2Z3_TANCI</name>
<protein>
    <recommendedName>
        <fullName evidence="3">CCHC-type domain-containing protein</fullName>
    </recommendedName>
</protein>
<organism evidence="4">
    <name type="scientific">Tanacetum cinerariifolium</name>
    <name type="common">Dalmatian daisy</name>
    <name type="synonym">Chrysanthemum cinerariifolium</name>
    <dbReference type="NCBI Taxonomy" id="118510"/>
    <lineage>
        <taxon>Eukaryota</taxon>
        <taxon>Viridiplantae</taxon>
        <taxon>Streptophyta</taxon>
        <taxon>Embryophyta</taxon>
        <taxon>Tracheophyta</taxon>
        <taxon>Spermatophyta</taxon>
        <taxon>Magnoliopsida</taxon>
        <taxon>eudicotyledons</taxon>
        <taxon>Gunneridae</taxon>
        <taxon>Pentapetalae</taxon>
        <taxon>asterids</taxon>
        <taxon>campanulids</taxon>
        <taxon>Asterales</taxon>
        <taxon>Asteraceae</taxon>
        <taxon>Asteroideae</taxon>
        <taxon>Anthemideae</taxon>
        <taxon>Anthemidinae</taxon>
        <taxon>Tanacetum</taxon>
    </lineage>
</organism>